<feature type="domain" description="Cytochrome c" evidence="6">
    <location>
        <begin position="19"/>
        <end position="117"/>
    </location>
</feature>
<dbReference type="Pfam" id="PF07635">
    <property type="entry name" value="PSCyt1"/>
    <property type="match status" value="1"/>
</dbReference>
<dbReference type="Pfam" id="PF07583">
    <property type="entry name" value="PSCyt2"/>
    <property type="match status" value="1"/>
</dbReference>
<name>A0A1I3P4Y5_9PLAN</name>
<dbReference type="InterPro" id="IPR011429">
    <property type="entry name" value="Cyt_c_Planctomycete-type"/>
</dbReference>
<dbReference type="PANTHER" id="PTHR35889:SF3">
    <property type="entry name" value="F-BOX DOMAIN-CONTAINING PROTEIN"/>
    <property type="match status" value="1"/>
</dbReference>
<reference evidence="8" key="1">
    <citation type="submission" date="2016-10" db="EMBL/GenBank/DDBJ databases">
        <authorList>
            <person name="Varghese N."/>
            <person name="Submissions S."/>
        </authorList>
    </citation>
    <scope>NUCLEOTIDE SEQUENCE [LARGE SCALE GENOMIC DNA]</scope>
    <source>
        <strain evidence="8">DSM 26348</strain>
    </source>
</reference>
<dbReference type="AlphaFoldDB" id="A0A1I3P4Y5"/>
<dbReference type="GO" id="GO:0020037">
    <property type="term" value="F:heme binding"/>
    <property type="evidence" value="ECO:0007669"/>
    <property type="project" value="InterPro"/>
</dbReference>
<dbReference type="Gene3D" id="2.60.120.260">
    <property type="entry name" value="Galactose-binding domain-like"/>
    <property type="match status" value="1"/>
</dbReference>
<feature type="signal peptide" evidence="5">
    <location>
        <begin position="1"/>
        <end position="24"/>
    </location>
</feature>
<evidence type="ECO:0000259" key="6">
    <source>
        <dbReference type="PROSITE" id="PS51007"/>
    </source>
</evidence>
<keyword evidence="2 4" id="KW-0479">Metal-binding</keyword>
<dbReference type="RefSeq" id="WP_217647150.1">
    <property type="nucleotide sequence ID" value="NZ_FOQD01000016.1"/>
</dbReference>
<dbReference type="InterPro" id="IPR036909">
    <property type="entry name" value="Cyt_c-like_dom_sf"/>
</dbReference>
<keyword evidence="8" id="KW-1185">Reference proteome</keyword>
<dbReference type="SUPFAM" id="SSF49785">
    <property type="entry name" value="Galactose-binding domain-like"/>
    <property type="match status" value="1"/>
</dbReference>
<dbReference type="SUPFAM" id="SSF46626">
    <property type="entry name" value="Cytochrome c"/>
    <property type="match status" value="1"/>
</dbReference>
<keyword evidence="5" id="KW-0732">Signal</keyword>
<evidence type="ECO:0000256" key="2">
    <source>
        <dbReference type="ARBA" id="ARBA00022723"/>
    </source>
</evidence>
<dbReference type="GO" id="GO:0046872">
    <property type="term" value="F:metal ion binding"/>
    <property type="evidence" value="ECO:0007669"/>
    <property type="project" value="UniProtKB-KW"/>
</dbReference>
<protein>
    <submittedName>
        <fullName evidence="7">Planctomycete cytochrome C</fullName>
    </submittedName>
</protein>
<organism evidence="7 8">
    <name type="scientific">Planctomicrobium piriforme</name>
    <dbReference type="NCBI Taxonomy" id="1576369"/>
    <lineage>
        <taxon>Bacteria</taxon>
        <taxon>Pseudomonadati</taxon>
        <taxon>Planctomycetota</taxon>
        <taxon>Planctomycetia</taxon>
        <taxon>Planctomycetales</taxon>
        <taxon>Planctomycetaceae</taxon>
        <taxon>Planctomicrobium</taxon>
    </lineage>
</organism>
<dbReference type="PROSITE" id="PS51007">
    <property type="entry name" value="CYTC"/>
    <property type="match status" value="1"/>
</dbReference>
<sequence>MRRTRTIVIVMSLIAALQACLLPADELFDTQIKPLLERKCLSCHNEQDRKGSLSLQTAAAMHTGGESGAVVVNGDAAASYLLDLITPTDGKAAMPKGGQPLSPEEIAAVRKWIDSGAAWPDALKLEPEIWWSLRPLQRPQVPQTGFVVDHDGNDWPVRNPVDSFIAAKLEQNQLAPSPLADRRTLIRRLYFDLIGLPPTPSEIEAFVADPDPLAYEQLVDRLLAMPQYGERWARHWLDIVKYADTCGYDKDKLRPNAWPYRDYVIRSLNEDKPYARFVQEQVAGDALFPGSPDGILGLGFLAAGPWDFIGHVEVPESKIDGKIARSLDRDEVVSNVLNTFCSATVQCARCHNHKFDPFTQQHYYSLQAVFAAVDRAERAYDLDPAIEQQRRDVEEQLRERRQQLAKLNATIESAGGERLKELQAKVERLKSKVTAPLKRPEYGYHSQISASRDAEKWVEIDLGRPVAISRIVLRPCHDDYGDVGAGFGFPVRFRITARLEPEADQKPDQSLLVVDRTAADVSNPGLLPVEFPVAALEARYLRVSVTRLAERKNDFIFALAELEVFDQEGRNVAAQAAVTALDSIEAPIRWGRNNLTDGIFALPAEDAVAKDYAAALAERDQLTQQTRPPELLRQQTDAAKAVKGLEQSLSALPQGKLIYAAATHFKPQGSFQPTKGFPRSVHVLHRGNVTDPREEVSAGTLPVVPGVTATFELPVGHNEGDRRAALARWLVRDDNPLTWRTIVNRLWQFHFGEGLCATPNDFGRMGQLPTHPELLDWLAIEFRDNGQSFKQLHRLLVTSSAYRQTSADHAASSSIDGSNQSLWRMTRRRIEAEEVRDAILSVSGCLNLQMGGPGYYLFAVEKPEHSPHYEYDKFDPNDPATHRRSIYRFIVRSQPDPLLTTLDCADSSQSTPRRSETVTALQALALLNNKFNLTMATRFAERLSAEKQSQREQIAYGFQLVTGRDAEPGELDELAAYAAEHGLPSLCRLLFNLNEFVYID</sequence>
<feature type="chain" id="PRO_5011561019" evidence="5">
    <location>
        <begin position="25"/>
        <end position="1000"/>
    </location>
</feature>
<evidence type="ECO:0000256" key="5">
    <source>
        <dbReference type="SAM" id="SignalP"/>
    </source>
</evidence>
<gene>
    <name evidence="7" type="ORF">SAMN05421753_11627</name>
</gene>
<dbReference type="GO" id="GO:0009055">
    <property type="term" value="F:electron transfer activity"/>
    <property type="evidence" value="ECO:0007669"/>
    <property type="project" value="InterPro"/>
</dbReference>
<dbReference type="Pfam" id="PF07587">
    <property type="entry name" value="PSD1"/>
    <property type="match status" value="1"/>
</dbReference>
<evidence type="ECO:0000313" key="8">
    <source>
        <dbReference type="Proteomes" id="UP000199518"/>
    </source>
</evidence>
<dbReference type="EMBL" id="FOQD01000016">
    <property type="protein sequence ID" value="SFJ16096.1"/>
    <property type="molecule type" value="Genomic_DNA"/>
</dbReference>
<evidence type="ECO:0000256" key="4">
    <source>
        <dbReference type="PROSITE-ProRule" id="PRU00433"/>
    </source>
</evidence>
<dbReference type="STRING" id="1576369.SAMN05421753_11627"/>
<dbReference type="InterPro" id="IPR022655">
    <property type="entry name" value="DUF1553"/>
</dbReference>
<dbReference type="InterPro" id="IPR011444">
    <property type="entry name" value="DUF1549"/>
</dbReference>
<keyword evidence="1 4" id="KW-0349">Heme</keyword>
<evidence type="ECO:0000256" key="3">
    <source>
        <dbReference type="ARBA" id="ARBA00023004"/>
    </source>
</evidence>
<evidence type="ECO:0000256" key="1">
    <source>
        <dbReference type="ARBA" id="ARBA00022617"/>
    </source>
</evidence>
<accession>A0A1I3P4Y5</accession>
<dbReference type="PROSITE" id="PS51257">
    <property type="entry name" value="PROKAR_LIPOPROTEIN"/>
    <property type="match status" value="1"/>
</dbReference>
<dbReference type="InterPro" id="IPR009056">
    <property type="entry name" value="Cyt_c-like_dom"/>
</dbReference>
<dbReference type="InterPro" id="IPR008979">
    <property type="entry name" value="Galactose-bd-like_sf"/>
</dbReference>
<proteinExistence type="predicted"/>
<evidence type="ECO:0000313" key="7">
    <source>
        <dbReference type="EMBL" id="SFJ16096.1"/>
    </source>
</evidence>
<dbReference type="PANTHER" id="PTHR35889">
    <property type="entry name" value="CYCLOINULO-OLIGOSACCHARIDE FRUCTANOTRANSFERASE-RELATED"/>
    <property type="match status" value="1"/>
</dbReference>
<keyword evidence="3 4" id="KW-0408">Iron</keyword>
<dbReference type="Proteomes" id="UP000199518">
    <property type="component" value="Unassembled WGS sequence"/>
</dbReference>